<evidence type="ECO:0000256" key="1">
    <source>
        <dbReference type="SAM" id="SignalP"/>
    </source>
</evidence>
<dbReference type="InterPro" id="IPR003961">
    <property type="entry name" value="FN3_dom"/>
</dbReference>
<gene>
    <name evidence="2" type="ORF">TR104325</name>
</gene>
<name>A0A0X3PQG5_SCHSO</name>
<feature type="chain" id="PRO_5007051260" evidence="1">
    <location>
        <begin position="25"/>
        <end position="128"/>
    </location>
</feature>
<dbReference type="SUPFAM" id="SSF49265">
    <property type="entry name" value="Fibronectin type III"/>
    <property type="match status" value="1"/>
</dbReference>
<protein>
    <submittedName>
        <fullName evidence="2">Fibronectin type III domain</fullName>
    </submittedName>
</protein>
<dbReference type="AlphaFoldDB" id="A0A0X3PQG5"/>
<proteinExistence type="predicted"/>
<sequence>MSACAIARALVIPFLCFLISTCSGSQAGRFQLMSNTSTKIEMRWNSNYEANNSRYFRVFLNGKIDSTCKHPLGNGTVMCTIDNLIPNTMYEVEVKICPSDEENPKKLRTFIRAKECFYISSSSGNVYG</sequence>
<dbReference type="Gene3D" id="2.60.40.10">
    <property type="entry name" value="Immunoglobulins"/>
    <property type="match status" value="1"/>
</dbReference>
<feature type="signal peptide" evidence="1">
    <location>
        <begin position="1"/>
        <end position="24"/>
    </location>
</feature>
<organism evidence="2">
    <name type="scientific">Schistocephalus solidus</name>
    <name type="common">Tapeworm</name>
    <dbReference type="NCBI Taxonomy" id="70667"/>
    <lineage>
        <taxon>Eukaryota</taxon>
        <taxon>Metazoa</taxon>
        <taxon>Spiralia</taxon>
        <taxon>Lophotrochozoa</taxon>
        <taxon>Platyhelminthes</taxon>
        <taxon>Cestoda</taxon>
        <taxon>Eucestoda</taxon>
        <taxon>Diphyllobothriidea</taxon>
        <taxon>Diphyllobothriidae</taxon>
        <taxon>Schistocephalus</taxon>
    </lineage>
</organism>
<reference evidence="2" key="1">
    <citation type="submission" date="2016-01" db="EMBL/GenBank/DDBJ databases">
        <title>Reference transcriptome for the parasite Schistocephalus solidus: insights into the molecular evolution of parasitism.</title>
        <authorList>
            <person name="Hebert F.O."/>
            <person name="Grambauer S."/>
            <person name="Barber I."/>
            <person name="Landry C.R."/>
            <person name="Aubin-Horth N."/>
        </authorList>
    </citation>
    <scope>NUCLEOTIDE SEQUENCE</scope>
</reference>
<dbReference type="InterPro" id="IPR013783">
    <property type="entry name" value="Ig-like_fold"/>
</dbReference>
<dbReference type="CDD" id="cd00063">
    <property type="entry name" value="FN3"/>
    <property type="match status" value="1"/>
</dbReference>
<evidence type="ECO:0000313" key="2">
    <source>
        <dbReference type="EMBL" id="JAP49426.1"/>
    </source>
</evidence>
<keyword evidence="1" id="KW-0732">Signal</keyword>
<dbReference type="InterPro" id="IPR036116">
    <property type="entry name" value="FN3_sf"/>
</dbReference>
<accession>A0A0X3PQG5</accession>
<dbReference type="EMBL" id="GEEE01013799">
    <property type="protein sequence ID" value="JAP49426.1"/>
    <property type="molecule type" value="Transcribed_RNA"/>
</dbReference>